<organism evidence="2 3">
    <name type="scientific">Malassezia nana</name>
    <dbReference type="NCBI Taxonomy" id="180528"/>
    <lineage>
        <taxon>Eukaryota</taxon>
        <taxon>Fungi</taxon>
        <taxon>Dikarya</taxon>
        <taxon>Basidiomycota</taxon>
        <taxon>Ustilaginomycotina</taxon>
        <taxon>Malasseziomycetes</taxon>
        <taxon>Malasseziales</taxon>
        <taxon>Malasseziaceae</taxon>
        <taxon>Malassezia</taxon>
    </lineage>
</organism>
<evidence type="ECO:0000256" key="1">
    <source>
        <dbReference type="SAM" id="MobiDB-lite"/>
    </source>
</evidence>
<dbReference type="SUPFAM" id="SSF74650">
    <property type="entry name" value="Galactose mutarotase-like"/>
    <property type="match status" value="1"/>
</dbReference>
<dbReference type="GO" id="GO:0004034">
    <property type="term" value="F:aldose 1-epimerase activity"/>
    <property type="evidence" value="ECO:0007669"/>
    <property type="project" value="UniProtKB-EC"/>
</dbReference>
<dbReference type="InterPro" id="IPR014718">
    <property type="entry name" value="GH-type_carb-bd"/>
</dbReference>
<dbReference type="Gene3D" id="2.70.98.10">
    <property type="match status" value="1"/>
</dbReference>
<name>A0AAF0EML7_9BASI</name>
<dbReference type="Pfam" id="PF01263">
    <property type="entry name" value="Aldose_epim"/>
    <property type="match status" value="1"/>
</dbReference>
<keyword evidence="2" id="KW-0413">Isomerase</keyword>
<dbReference type="EMBL" id="CP119895">
    <property type="protein sequence ID" value="WFD27611.1"/>
    <property type="molecule type" value="Genomic_DNA"/>
</dbReference>
<dbReference type="InterPro" id="IPR011013">
    <property type="entry name" value="Gal_mutarotase_sf_dom"/>
</dbReference>
<protein>
    <submittedName>
        <fullName evidence="2">Aldose 1-epimerase</fullName>
        <ecNumber evidence="2">5.1.3.3</ecNumber>
    </submittedName>
</protein>
<gene>
    <name evidence="2" type="ORF">MNAN1_002612</name>
</gene>
<dbReference type="GO" id="GO:0030246">
    <property type="term" value="F:carbohydrate binding"/>
    <property type="evidence" value="ECO:0007669"/>
    <property type="project" value="InterPro"/>
</dbReference>
<feature type="region of interest" description="Disordered" evidence="1">
    <location>
        <begin position="86"/>
        <end position="107"/>
    </location>
</feature>
<dbReference type="GO" id="GO:0033499">
    <property type="term" value="P:galactose catabolic process via UDP-galactose, Leloir pathway"/>
    <property type="evidence" value="ECO:0007669"/>
    <property type="project" value="TreeGrafter"/>
</dbReference>
<dbReference type="GO" id="GO:0006006">
    <property type="term" value="P:glucose metabolic process"/>
    <property type="evidence" value="ECO:0007669"/>
    <property type="project" value="TreeGrafter"/>
</dbReference>
<dbReference type="PANTHER" id="PTHR10091">
    <property type="entry name" value="ALDOSE-1-EPIMERASE"/>
    <property type="match status" value="1"/>
</dbReference>
<dbReference type="Proteomes" id="UP001213623">
    <property type="component" value="Chromosome 4"/>
</dbReference>
<dbReference type="PANTHER" id="PTHR10091:SF0">
    <property type="entry name" value="GALACTOSE MUTAROTASE"/>
    <property type="match status" value="1"/>
</dbReference>
<dbReference type="InterPro" id="IPR008183">
    <property type="entry name" value="Aldose_1/G6P_1-epimerase"/>
</dbReference>
<evidence type="ECO:0000313" key="2">
    <source>
        <dbReference type="EMBL" id="WFD27611.1"/>
    </source>
</evidence>
<reference evidence="2" key="1">
    <citation type="submission" date="2023-03" db="EMBL/GenBank/DDBJ databases">
        <title>Mating type loci evolution in Malassezia.</title>
        <authorList>
            <person name="Coelho M.A."/>
        </authorList>
    </citation>
    <scope>NUCLEOTIDE SEQUENCE</scope>
    <source>
        <strain evidence="2">CBS 9557</strain>
    </source>
</reference>
<evidence type="ECO:0000313" key="3">
    <source>
        <dbReference type="Proteomes" id="UP001213623"/>
    </source>
</evidence>
<dbReference type="EC" id="5.1.3.3" evidence="2"/>
<proteinExistence type="predicted"/>
<keyword evidence="3" id="KW-1185">Reference proteome</keyword>
<dbReference type="AlphaFoldDB" id="A0AAF0EML7"/>
<accession>A0AAF0EML7</accession>
<sequence>MADAHRLVTRDGRVSVTVLRYGLTIHAIHVKVDDRVYDVLAGPEDPKGHRAHRQFFGPVIGRYANRLPAGRSESHGVTVDLEAWGGTHVHHHGGPPARGPASEGLEQRGPWDTVVWTQVHAPHLFSASDLSAWDDVGVWAIESPDGDQGYPGRLRVEACVGVRAVPAHVGDVHVEYRARILDTCKATPLNMTQHWGFRLPSPTELDENQGVLGHTLQLGVPDAPLERLALDAQGVPTGDLIPCTDAAHDWRSGKQIGTAMPQGGYDHFYVWGPSTARVARLQSAGLCLDVTTNQTGVQLYTANEERPLGEAPKCAHNAGAAYGPHCAAFLEFSAPHATFLRAPLARRVGSDTLLRQGETYRHVVDVAVCLGSMGGEA</sequence>